<dbReference type="Pfam" id="PF13410">
    <property type="entry name" value="GST_C_2"/>
    <property type="match status" value="1"/>
</dbReference>
<reference evidence="2 3" key="1">
    <citation type="journal article" date="2016" name="Mol. Biol. Evol.">
        <title>Comparative Genomics of Early-Diverging Mushroom-Forming Fungi Provides Insights into the Origins of Lignocellulose Decay Capabilities.</title>
        <authorList>
            <person name="Nagy L.G."/>
            <person name="Riley R."/>
            <person name="Tritt A."/>
            <person name="Adam C."/>
            <person name="Daum C."/>
            <person name="Floudas D."/>
            <person name="Sun H."/>
            <person name="Yadav J.S."/>
            <person name="Pangilinan J."/>
            <person name="Larsson K.H."/>
            <person name="Matsuura K."/>
            <person name="Barry K."/>
            <person name="Labutti K."/>
            <person name="Kuo R."/>
            <person name="Ohm R.A."/>
            <person name="Bhattacharya S.S."/>
            <person name="Shirouzu T."/>
            <person name="Yoshinaga Y."/>
            <person name="Martin F.M."/>
            <person name="Grigoriev I.V."/>
            <person name="Hibbett D.S."/>
        </authorList>
    </citation>
    <scope>NUCLEOTIDE SEQUENCE [LARGE SCALE GENOMIC DNA]</scope>
    <source>
        <strain evidence="2 3">CBS 109695</strain>
    </source>
</reference>
<dbReference type="Proteomes" id="UP000076532">
    <property type="component" value="Unassembled WGS sequence"/>
</dbReference>
<keyword evidence="3" id="KW-1185">Reference proteome</keyword>
<dbReference type="SUPFAM" id="SSF47616">
    <property type="entry name" value="GST C-terminal domain-like"/>
    <property type="match status" value="1"/>
</dbReference>
<protein>
    <recommendedName>
        <fullName evidence="1">GST C-terminal domain-containing protein</fullName>
    </recommendedName>
</protein>
<organism evidence="2 3">
    <name type="scientific">Athelia psychrophila</name>
    <dbReference type="NCBI Taxonomy" id="1759441"/>
    <lineage>
        <taxon>Eukaryota</taxon>
        <taxon>Fungi</taxon>
        <taxon>Dikarya</taxon>
        <taxon>Basidiomycota</taxon>
        <taxon>Agaricomycotina</taxon>
        <taxon>Agaricomycetes</taxon>
        <taxon>Agaricomycetidae</taxon>
        <taxon>Atheliales</taxon>
        <taxon>Atheliaceae</taxon>
        <taxon>Athelia</taxon>
    </lineage>
</organism>
<sequence>MSSKDTTSQSDISKMTAHGADGSFKRAASSFRNTIEKGGKFDVEKDRYHLYVSYACPWATRALIVRKLKGLDEIIPVTVVSPRMGSNGWPFASVDKFPAADADPLYNSEHVRDLYLKADPDYSGRFTVPVLWDKKNHTIVNNESSEIIRIFNTAFNDVIPADKAAVDLYPQAHRAEIDEVNEWVYDTVNNGVYKSGFATTQEAYEKAVVQVFKSLDRLEGLLQGKDYLVGDTLTEADVRLWVTTVR</sequence>
<evidence type="ECO:0000313" key="2">
    <source>
        <dbReference type="EMBL" id="KZP01982.1"/>
    </source>
</evidence>
<accession>A0A167SJJ7</accession>
<dbReference type="Pfam" id="PF13409">
    <property type="entry name" value="GST_N_2"/>
    <property type="match status" value="1"/>
</dbReference>
<dbReference type="PANTHER" id="PTHR32419:SF6">
    <property type="entry name" value="GLUTATHIONE S-TRANSFERASE OMEGA-LIKE 1-RELATED"/>
    <property type="match status" value="1"/>
</dbReference>
<feature type="domain" description="GST C-terminal" evidence="1">
    <location>
        <begin position="170"/>
        <end position="246"/>
    </location>
</feature>
<dbReference type="InterPro" id="IPR016639">
    <property type="entry name" value="GST_Omega/GSH"/>
</dbReference>
<dbReference type="SUPFAM" id="SSF52833">
    <property type="entry name" value="Thioredoxin-like"/>
    <property type="match status" value="1"/>
</dbReference>
<dbReference type="GO" id="GO:0004364">
    <property type="term" value="F:glutathione transferase activity"/>
    <property type="evidence" value="ECO:0007669"/>
    <property type="project" value="InterPro"/>
</dbReference>
<name>A0A167SJJ7_9AGAM</name>
<dbReference type="OrthoDB" id="2309723at2759"/>
<dbReference type="InterPro" id="IPR036282">
    <property type="entry name" value="Glutathione-S-Trfase_C_sf"/>
</dbReference>
<dbReference type="FunFam" id="3.40.30.10:FF:000162">
    <property type="entry name" value="Glutathione S-transferase Gst3"/>
    <property type="match status" value="1"/>
</dbReference>
<dbReference type="InterPro" id="IPR004045">
    <property type="entry name" value="Glutathione_S-Trfase_N"/>
</dbReference>
<dbReference type="PROSITE" id="PS50405">
    <property type="entry name" value="GST_CTER"/>
    <property type="match status" value="1"/>
</dbReference>
<evidence type="ECO:0000259" key="1">
    <source>
        <dbReference type="PROSITE" id="PS50405"/>
    </source>
</evidence>
<dbReference type="PANTHER" id="PTHR32419">
    <property type="entry name" value="GLUTATHIONYL-HYDROQUINONE REDUCTASE"/>
    <property type="match status" value="1"/>
</dbReference>
<gene>
    <name evidence="2" type="ORF">FIBSPDRAFT_880647</name>
</gene>
<dbReference type="Gene3D" id="1.20.1050.10">
    <property type="match status" value="1"/>
</dbReference>
<dbReference type="AlphaFoldDB" id="A0A167SJJ7"/>
<dbReference type="InterPro" id="IPR010987">
    <property type="entry name" value="Glutathione-S-Trfase_C-like"/>
</dbReference>
<proteinExistence type="predicted"/>
<evidence type="ECO:0000313" key="3">
    <source>
        <dbReference type="Proteomes" id="UP000076532"/>
    </source>
</evidence>
<dbReference type="GO" id="GO:0005737">
    <property type="term" value="C:cytoplasm"/>
    <property type="evidence" value="ECO:0007669"/>
    <property type="project" value="TreeGrafter"/>
</dbReference>
<dbReference type="STRING" id="436010.A0A167SJJ7"/>
<dbReference type="Gene3D" id="3.40.30.10">
    <property type="entry name" value="Glutaredoxin"/>
    <property type="match status" value="1"/>
</dbReference>
<dbReference type="EMBL" id="KV419253">
    <property type="protein sequence ID" value="KZP01982.1"/>
    <property type="molecule type" value="Genomic_DNA"/>
</dbReference>
<dbReference type="InterPro" id="IPR036249">
    <property type="entry name" value="Thioredoxin-like_sf"/>
</dbReference>